<dbReference type="GO" id="GO:0032259">
    <property type="term" value="P:methylation"/>
    <property type="evidence" value="ECO:0007669"/>
    <property type="project" value="UniProtKB-KW"/>
</dbReference>
<dbReference type="SUPFAM" id="SSF53335">
    <property type="entry name" value="S-adenosyl-L-methionine-dependent methyltransferases"/>
    <property type="match status" value="1"/>
</dbReference>
<feature type="region of interest" description="Disordered" evidence="1">
    <location>
        <begin position="1"/>
        <end position="22"/>
    </location>
</feature>
<keyword evidence="5" id="KW-1185">Reference proteome</keyword>
<dbReference type="Gene3D" id="3.40.50.150">
    <property type="entry name" value="Vaccinia Virus protein VP39"/>
    <property type="match status" value="1"/>
</dbReference>
<organism evidence="4 5">
    <name type="scientific">Streptomyces pini</name>
    <dbReference type="NCBI Taxonomy" id="1520580"/>
    <lineage>
        <taxon>Bacteria</taxon>
        <taxon>Bacillati</taxon>
        <taxon>Actinomycetota</taxon>
        <taxon>Actinomycetes</taxon>
        <taxon>Kitasatosporales</taxon>
        <taxon>Streptomycetaceae</taxon>
        <taxon>Streptomyces</taxon>
    </lineage>
</organism>
<feature type="domain" description="S-adenosylmethionine-dependent methyltransferase Rv2258c-like winged HTH" evidence="3">
    <location>
        <begin position="41"/>
        <end position="111"/>
    </location>
</feature>
<dbReference type="GO" id="GO:0008168">
    <property type="term" value="F:methyltransferase activity"/>
    <property type="evidence" value="ECO:0007669"/>
    <property type="project" value="UniProtKB-KW"/>
</dbReference>
<dbReference type="SUPFAM" id="SSF46785">
    <property type="entry name" value="Winged helix' DNA-binding domain"/>
    <property type="match status" value="1"/>
</dbReference>
<dbReference type="InterPro" id="IPR048711">
    <property type="entry name" value="WHD_Rv2258c"/>
</dbReference>
<dbReference type="Pfam" id="PF08242">
    <property type="entry name" value="Methyltransf_12"/>
    <property type="match status" value="1"/>
</dbReference>
<dbReference type="InterPro" id="IPR036388">
    <property type="entry name" value="WH-like_DNA-bd_sf"/>
</dbReference>
<feature type="domain" description="Methyltransferase type 12" evidence="2">
    <location>
        <begin position="195"/>
        <end position="288"/>
    </location>
</feature>
<keyword evidence="4" id="KW-0489">Methyltransferase</keyword>
<evidence type="ECO:0000259" key="2">
    <source>
        <dbReference type="Pfam" id="PF08242"/>
    </source>
</evidence>
<evidence type="ECO:0000259" key="3">
    <source>
        <dbReference type="Pfam" id="PF21320"/>
    </source>
</evidence>
<dbReference type="PANTHER" id="PTHR45128">
    <property type="entry name" value="METHYLTRANSFERASE TYPE 11"/>
    <property type="match status" value="1"/>
</dbReference>
<gene>
    <name evidence="4" type="ORF">SAMN05192584_1076</name>
</gene>
<dbReference type="CDD" id="cd02440">
    <property type="entry name" value="AdoMet_MTases"/>
    <property type="match status" value="1"/>
</dbReference>
<dbReference type="EMBL" id="FOSG01000007">
    <property type="protein sequence ID" value="SFK56021.1"/>
    <property type="molecule type" value="Genomic_DNA"/>
</dbReference>
<reference evidence="5" key="1">
    <citation type="submission" date="2016-10" db="EMBL/GenBank/DDBJ databases">
        <authorList>
            <person name="Varghese N."/>
            <person name="Submissions S."/>
        </authorList>
    </citation>
    <scope>NUCLEOTIDE SEQUENCE [LARGE SCALE GENOMIC DNA]</scope>
    <source>
        <strain evidence="5">PL19</strain>
    </source>
</reference>
<protein>
    <submittedName>
        <fullName evidence="4">Methyltransferase domain-containing protein</fullName>
    </submittedName>
</protein>
<dbReference type="Pfam" id="PF21320">
    <property type="entry name" value="WHD_Rv2258c"/>
    <property type="match status" value="1"/>
</dbReference>
<keyword evidence="4" id="KW-0808">Transferase</keyword>
<dbReference type="RefSeq" id="WP_093849527.1">
    <property type="nucleotide sequence ID" value="NZ_FOSG01000007.1"/>
</dbReference>
<dbReference type="Gene3D" id="1.10.10.10">
    <property type="entry name" value="Winged helix-like DNA-binding domain superfamily/Winged helix DNA-binding domain"/>
    <property type="match status" value="1"/>
</dbReference>
<evidence type="ECO:0000313" key="4">
    <source>
        <dbReference type="EMBL" id="SFK56021.1"/>
    </source>
</evidence>
<accession>A0A1I4AJA2</accession>
<dbReference type="PANTHER" id="PTHR45128:SF2">
    <property type="entry name" value="METHYLTRANSFERASE DOMAIN-CONTAINING PROTEIN"/>
    <property type="match status" value="1"/>
</dbReference>
<dbReference type="InterPro" id="IPR029063">
    <property type="entry name" value="SAM-dependent_MTases_sf"/>
</dbReference>
<evidence type="ECO:0000313" key="5">
    <source>
        <dbReference type="Proteomes" id="UP000198928"/>
    </source>
</evidence>
<dbReference type="OrthoDB" id="9801363at2"/>
<dbReference type="Proteomes" id="UP000198928">
    <property type="component" value="Unassembled WGS sequence"/>
</dbReference>
<dbReference type="InterPro" id="IPR036390">
    <property type="entry name" value="WH_DNA-bd_sf"/>
</dbReference>
<dbReference type="AlphaFoldDB" id="A0A1I4AJA2"/>
<dbReference type="InterPro" id="IPR013217">
    <property type="entry name" value="Methyltransf_12"/>
</dbReference>
<proteinExistence type="predicted"/>
<name>A0A1I4AJA2_9ACTN</name>
<sequence length="369" mass="39131">MNATPTGAAPTGAAPTGAAPTGAATDEFHRRVITDAAAAVRGLTVALGERLGLYRALAEHGPLTPEELAKHTGIAPRYAEEWLHAQLSADYVERHPSSNQYTLPAAHAPVLADGSAVTFTAGFFTALKALYATEDQLVDAYRTGEGVGWAEHDPALDTGMGSLFQPSYQHRLVPEWLPALDGVTERLANGGRVADVGCGIGHTTRLIAQAFPNATVYGFDYSEEAISIARQLADDAGLGDRVVFETASADDYPGRDYDLVTFFNCLHDMGDPEAAAAHVRGTLTADGTWMLVETNASADDVTGDTPAARMFMSLSAVMCLPVAVAQRGPYALGNHAGEKAFRRIAEAGGFTRWRRATETPVNAVYEARP</sequence>
<evidence type="ECO:0000256" key="1">
    <source>
        <dbReference type="SAM" id="MobiDB-lite"/>
    </source>
</evidence>
<dbReference type="InterPro" id="IPR053173">
    <property type="entry name" value="SAM-binding_MTase"/>
</dbReference>